<dbReference type="EMBL" id="HBEJ01009232">
    <property type="protein sequence ID" value="CAD8369403.1"/>
    <property type="molecule type" value="Transcribed_RNA"/>
</dbReference>
<dbReference type="EMBL" id="HBEJ01009233">
    <property type="protein sequence ID" value="CAD8369405.1"/>
    <property type="molecule type" value="Transcribed_RNA"/>
</dbReference>
<reference evidence="2" key="1">
    <citation type="submission" date="2021-01" db="EMBL/GenBank/DDBJ databases">
        <authorList>
            <person name="Corre E."/>
            <person name="Pelletier E."/>
            <person name="Niang G."/>
            <person name="Scheremetjew M."/>
            <person name="Finn R."/>
            <person name="Kale V."/>
            <person name="Holt S."/>
            <person name="Cochrane G."/>
            <person name="Meng A."/>
            <person name="Brown T."/>
            <person name="Cohen L."/>
        </authorList>
    </citation>
    <scope>NUCLEOTIDE SEQUENCE</scope>
    <source>
        <strain evidence="2">CCMP3303</strain>
    </source>
</reference>
<name>A0A6U0JIN4_9STRA</name>
<sequence length="115" mass="12233">MSYSVTVSLAWFGFSKKTGLSPLAPGQWKPFLAVYAGFYIFNNVVRPIRLAVSVGVTPYFDRAVAAVQRKTKLNKSASIGVVVFLANFCGTLTAMSLGILMASIAAGVPVFPPKA</sequence>
<dbReference type="PANTHER" id="PTHR34370:SF1">
    <property type="entry name" value="OS04G0600100 PROTEIN"/>
    <property type="match status" value="1"/>
</dbReference>
<keyword evidence="1" id="KW-1133">Transmembrane helix</keyword>
<accession>A0A6U0JIN4</accession>
<evidence type="ECO:0000313" key="3">
    <source>
        <dbReference type="EMBL" id="CAD8369405.1"/>
    </source>
</evidence>
<keyword evidence="1" id="KW-0812">Transmembrane</keyword>
<keyword evidence="1" id="KW-0472">Membrane</keyword>
<evidence type="ECO:0000256" key="1">
    <source>
        <dbReference type="SAM" id="Phobius"/>
    </source>
</evidence>
<gene>
    <name evidence="2" type="ORF">MPOL1434_LOCUS5423</name>
    <name evidence="3" type="ORF">MPOL1434_LOCUS5424</name>
</gene>
<organism evidence="2">
    <name type="scientific">Minutocellus polymorphus</name>
    <dbReference type="NCBI Taxonomy" id="265543"/>
    <lineage>
        <taxon>Eukaryota</taxon>
        <taxon>Sar</taxon>
        <taxon>Stramenopiles</taxon>
        <taxon>Ochrophyta</taxon>
        <taxon>Bacillariophyta</taxon>
        <taxon>Mediophyceae</taxon>
        <taxon>Cymatosirophycidae</taxon>
        <taxon>Cymatosirales</taxon>
        <taxon>Cymatosiraceae</taxon>
        <taxon>Minutocellus</taxon>
    </lineage>
</organism>
<dbReference type="AlphaFoldDB" id="A0A6U0JIN4"/>
<dbReference type="PANTHER" id="PTHR34370">
    <property type="entry name" value="OS04G0600100 PROTEIN"/>
    <property type="match status" value="1"/>
</dbReference>
<protein>
    <submittedName>
        <fullName evidence="2">Uncharacterized protein</fullName>
    </submittedName>
</protein>
<feature type="transmembrane region" description="Helical" evidence="1">
    <location>
        <begin position="79"/>
        <end position="106"/>
    </location>
</feature>
<proteinExistence type="predicted"/>
<evidence type="ECO:0000313" key="2">
    <source>
        <dbReference type="EMBL" id="CAD8369403.1"/>
    </source>
</evidence>